<keyword evidence="5" id="KW-1185">Reference proteome</keyword>
<dbReference type="AlphaFoldDB" id="A0AAD5SJ50"/>
<gene>
    <name evidence="4" type="ORF">HK097_006186</name>
</gene>
<dbReference type="PANTHER" id="PTHR48094:SF22">
    <property type="entry name" value="DJ-1_PFPI DOMAIN-CONTAINING PROTEIN"/>
    <property type="match status" value="1"/>
</dbReference>
<dbReference type="GO" id="GO:0019172">
    <property type="term" value="F:glyoxalase III activity"/>
    <property type="evidence" value="ECO:0007669"/>
    <property type="project" value="UniProtKB-EC"/>
</dbReference>
<reference evidence="4" key="1">
    <citation type="submission" date="2020-05" db="EMBL/GenBank/DDBJ databases">
        <title>Phylogenomic resolution of chytrid fungi.</title>
        <authorList>
            <person name="Stajich J.E."/>
            <person name="Amses K."/>
            <person name="Simmons R."/>
            <person name="Seto K."/>
            <person name="Myers J."/>
            <person name="Bonds A."/>
            <person name="Quandt C.A."/>
            <person name="Barry K."/>
            <person name="Liu P."/>
            <person name="Grigoriev I."/>
            <person name="Longcore J.E."/>
            <person name="James T.Y."/>
        </authorList>
    </citation>
    <scope>NUCLEOTIDE SEQUENCE</scope>
    <source>
        <strain evidence="4">JEL0318</strain>
    </source>
</reference>
<dbReference type="InterPro" id="IPR002818">
    <property type="entry name" value="DJ-1/PfpI"/>
</dbReference>
<comment type="caution">
    <text evidence="4">The sequence shown here is derived from an EMBL/GenBank/DDBJ whole genome shotgun (WGS) entry which is preliminary data.</text>
</comment>
<dbReference type="EMBL" id="JADGJD010000029">
    <property type="protein sequence ID" value="KAJ3056553.1"/>
    <property type="molecule type" value="Genomic_DNA"/>
</dbReference>
<feature type="domain" description="DJ-1/PfpI" evidence="3">
    <location>
        <begin position="106"/>
        <end position="248"/>
    </location>
</feature>
<dbReference type="GO" id="GO:0019243">
    <property type="term" value="P:methylglyoxal catabolic process to D-lactate via S-lactoyl-glutathione"/>
    <property type="evidence" value="ECO:0007669"/>
    <property type="project" value="TreeGrafter"/>
</dbReference>
<dbReference type="Proteomes" id="UP001212841">
    <property type="component" value="Unassembled WGS sequence"/>
</dbReference>
<protein>
    <recommendedName>
        <fullName evidence="1">D-lactate dehydratase</fullName>
        <ecNumber evidence="1">4.2.1.130</ecNumber>
    </recommendedName>
</protein>
<dbReference type="Pfam" id="PF01965">
    <property type="entry name" value="DJ-1_PfpI"/>
    <property type="match status" value="1"/>
</dbReference>
<comment type="catalytic activity">
    <reaction evidence="2">
        <text>methylglyoxal + H2O = (R)-lactate + H(+)</text>
        <dbReference type="Rhea" id="RHEA:27754"/>
        <dbReference type="ChEBI" id="CHEBI:15377"/>
        <dbReference type="ChEBI" id="CHEBI:15378"/>
        <dbReference type="ChEBI" id="CHEBI:16004"/>
        <dbReference type="ChEBI" id="CHEBI:17158"/>
        <dbReference type="EC" id="4.2.1.130"/>
    </reaction>
</comment>
<evidence type="ECO:0000256" key="2">
    <source>
        <dbReference type="ARBA" id="ARBA00048082"/>
    </source>
</evidence>
<evidence type="ECO:0000259" key="3">
    <source>
        <dbReference type="Pfam" id="PF01965"/>
    </source>
</evidence>
<dbReference type="SUPFAM" id="SSF52317">
    <property type="entry name" value="Class I glutamine amidotransferase-like"/>
    <property type="match status" value="1"/>
</dbReference>
<dbReference type="EC" id="4.2.1.130" evidence="1"/>
<dbReference type="GO" id="GO:0005737">
    <property type="term" value="C:cytoplasm"/>
    <property type="evidence" value="ECO:0007669"/>
    <property type="project" value="TreeGrafter"/>
</dbReference>
<name>A0AAD5SJ50_9FUNG</name>
<dbReference type="InterPro" id="IPR050325">
    <property type="entry name" value="Prot/Nucl_acid_deglycase"/>
</dbReference>
<evidence type="ECO:0000256" key="1">
    <source>
        <dbReference type="ARBA" id="ARBA00013134"/>
    </source>
</evidence>
<dbReference type="InterPro" id="IPR029062">
    <property type="entry name" value="Class_I_gatase-like"/>
</dbReference>
<evidence type="ECO:0000313" key="5">
    <source>
        <dbReference type="Proteomes" id="UP001212841"/>
    </source>
</evidence>
<sequence length="258" mass="27872">MSTTTASNKGKVLVILSGSDHLELGNGKDQPTGFFLCELAQPLAKLLEEGYEPVFANPTGKKPIQDPLSDSLLFFLGNTKEREREHKLINSMSVSSNLSNPIPFASITDDQLHCFKGVFVPGGHAPMEDLFDDKELGRILLHFHARQKTTGAICHGPVALLSTRAAVKPGEKFPYAGYNVTAYSDTEEKLNEVMFGSQLKFKVVDELQKEGATICDTFPMGSKVTVDRELVTGQGPTSAAAFADAFVKHLNKGSAVAA</sequence>
<dbReference type="PANTHER" id="PTHR48094">
    <property type="entry name" value="PROTEIN/NUCLEIC ACID DEGLYCASE DJ-1-RELATED"/>
    <property type="match status" value="1"/>
</dbReference>
<organism evidence="4 5">
    <name type="scientific">Rhizophlyctis rosea</name>
    <dbReference type="NCBI Taxonomy" id="64517"/>
    <lineage>
        <taxon>Eukaryota</taxon>
        <taxon>Fungi</taxon>
        <taxon>Fungi incertae sedis</taxon>
        <taxon>Chytridiomycota</taxon>
        <taxon>Chytridiomycota incertae sedis</taxon>
        <taxon>Chytridiomycetes</taxon>
        <taxon>Rhizophlyctidales</taxon>
        <taxon>Rhizophlyctidaceae</taxon>
        <taxon>Rhizophlyctis</taxon>
    </lineage>
</organism>
<dbReference type="CDD" id="cd03141">
    <property type="entry name" value="GATase1_Hsp31_like"/>
    <property type="match status" value="1"/>
</dbReference>
<evidence type="ECO:0000313" key="4">
    <source>
        <dbReference type="EMBL" id="KAJ3056553.1"/>
    </source>
</evidence>
<proteinExistence type="predicted"/>
<accession>A0AAD5SJ50</accession>
<dbReference type="Gene3D" id="3.40.50.880">
    <property type="match status" value="1"/>
</dbReference>